<proteinExistence type="predicted"/>
<evidence type="ECO:0008006" key="4">
    <source>
        <dbReference type="Google" id="ProtNLM"/>
    </source>
</evidence>
<evidence type="ECO:0000313" key="2">
    <source>
        <dbReference type="EMBL" id="KAJ8050085.1"/>
    </source>
</evidence>
<evidence type="ECO:0000313" key="3">
    <source>
        <dbReference type="Proteomes" id="UP001152320"/>
    </source>
</evidence>
<gene>
    <name evidence="2" type="ORF">HOLleu_03147</name>
</gene>
<dbReference type="PANTHER" id="PTHR33053">
    <property type="entry name" value="PROTEIN, PUTATIVE-RELATED"/>
    <property type="match status" value="1"/>
</dbReference>
<name>A0A9Q1HL76_HOLLE</name>
<dbReference type="EMBL" id="JAIZAY010000001">
    <property type="protein sequence ID" value="KAJ8050085.1"/>
    <property type="molecule type" value="Genomic_DNA"/>
</dbReference>
<dbReference type="PANTHER" id="PTHR33053:SF24">
    <property type="entry name" value="TRANSPOSASE DOMAIN-CONTAINING PROTEIN"/>
    <property type="match status" value="1"/>
</dbReference>
<organism evidence="2 3">
    <name type="scientific">Holothuria leucospilota</name>
    <name type="common">Black long sea cucumber</name>
    <name type="synonym">Mertensiothuria leucospilota</name>
    <dbReference type="NCBI Taxonomy" id="206669"/>
    <lineage>
        <taxon>Eukaryota</taxon>
        <taxon>Metazoa</taxon>
        <taxon>Echinodermata</taxon>
        <taxon>Eleutherozoa</taxon>
        <taxon>Echinozoa</taxon>
        <taxon>Holothuroidea</taxon>
        <taxon>Aspidochirotacea</taxon>
        <taxon>Aspidochirotida</taxon>
        <taxon>Holothuriidae</taxon>
        <taxon>Holothuria</taxon>
    </lineage>
</organism>
<feature type="compositionally biased region" description="Polar residues" evidence="1">
    <location>
        <begin position="652"/>
        <end position="663"/>
    </location>
</feature>
<evidence type="ECO:0000256" key="1">
    <source>
        <dbReference type="SAM" id="MobiDB-lite"/>
    </source>
</evidence>
<comment type="caution">
    <text evidence="2">The sequence shown here is derived from an EMBL/GenBank/DDBJ whole genome shotgun (WGS) entry which is preliminary data.</text>
</comment>
<dbReference type="Proteomes" id="UP001152320">
    <property type="component" value="Chromosome 1"/>
</dbReference>
<reference evidence="2" key="1">
    <citation type="submission" date="2021-10" db="EMBL/GenBank/DDBJ databases">
        <title>Tropical sea cucumber genome reveals ecological adaptation and Cuvierian tubules defense mechanism.</title>
        <authorList>
            <person name="Chen T."/>
        </authorList>
    </citation>
    <scope>NUCLEOTIDE SEQUENCE</scope>
    <source>
        <strain evidence="2">Nanhai2018</strain>
        <tissue evidence="2">Muscle</tissue>
    </source>
</reference>
<protein>
    <recommendedName>
        <fullName evidence="4">Transposase domain-containing protein</fullName>
    </recommendedName>
</protein>
<dbReference type="AlphaFoldDB" id="A0A9Q1HL76"/>
<sequence length="706" mass="80339">MSESELGFDLQDEIAKWSTDHNITHRALSDLLKILGEDHPELPKHPRTLLGTNTNYTTKAVSGREYYHFGILRGILSKLPYVVEIATYDVVKLQINIDGLPISKSSNGQFWPILGMIDNCSFKEPFVIGLFYGTAKPCNHEFLLDFINDVHSIEEGFAYQGKQMTVKISAFICDAPARAFIKNVKGHAGYSGCEKCIQHGVWLDKMTFPETNASLRTDASFIAKDDEDHHLGETPLTDLNIGMVSAFPLDYMHLVCLGVMRRLLKIWTKGPLRTRLGPRVVKEISNRLEALRPSVPLEFARKPRPLREVDRWKATEFRQFLLYSGPLVLLGKLPDEQYKNFLLFSVSLHILLHPILSTSYCDYAQELLVLFVKYYGQLYGRDMITYNVHGLVHLPNDVKKFGVLDSISCFPFENYLGHLKRMVRKPSSPLQQVIRRLSEETEEIRDKCPPGQVMLKRLHSSGPLPINIVASSQYKELHMQKCIAKTSVGNNCVQIGSEIAIVHNFFTIGCTDYVLFERFLSKENFFDYPVESSKLNIFKVSRLSGTMQHTLVRHLVTKYFLLPWKNNYHMAVPILHCFMTSYAVVVFTGEEGVAMIPEVWCVGDNRCYWPPFKTVQRFERALLSCEPPKENWAANPRYFPEESSESEGENILDQTPEVTSVVNTPPRFEVPSRSASVGLPHARRDPQLPVPPLPVLPVPLLTSPHL</sequence>
<accession>A0A9Q1HL76</accession>
<dbReference type="OrthoDB" id="10036512at2759"/>
<keyword evidence="3" id="KW-1185">Reference proteome</keyword>
<feature type="region of interest" description="Disordered" evidence="1">
    <location>
        <begin position="639"/>
        <end position="688"/>
    </location>
</feature>